<feature type="region of interest" description="Disordered" evidence="1">
    <location>
        <begin position="227"/>
        <end position="257"/>
    </location>
</feature>
<sequence length="367" mass="39596">MSDGLAHGSGKPEKGRTGAAAHEQWVKDQLDGCPTTWVDIASLRPADSPRSAGEDAEHTQVLAGSEDPLPPIVVHGPSMKVIDGMHRVHCARVRGHRMIEARIYHGDDKDAFVLAVRLNVTHGLPLTSADRCAAATRIVASHPQWSNRMIATMAGIAPATVAQIRKRSAGQAAQPGSRVGQDGRTRPVDTAAGREKAYELLVGNPGASLRSIAREAGISPATVRDVRRRIEEGKGPVPDRRRRRPEPVDGIPLPRTAPASVIPHSELSAILDSLKKDPAFRFSQKGRSLLRWLDQHLAGMAAWHQIAGDVPPHGQATIAKFLHIYADAWKEFATHVENGTRQQSEELEAGFRRPGNPLLACDGAGTE</sequence>
<evidence type="ECO:0000313" key="4">
    <source>
        <dbReference type="Proteomes" id="UP001440984"/>
    </source>
</evidence>
<keyword evidence="4" id="KW-1185">Reference proteome</keyword>
<proteinExistence type="predicted"/>
<dbReference type="RefSeq" id="WP_348948040.1">
    <property type="nucleotide sequence ID" value="NZ_JBDZYD010000002.1"/>
</dbReference>
<organism evidence="3 4">
    <name type="scientific">Amycolatopsis melonis</name>
    <dbReference type="NCBI Taxonomy" id="3156488"/>
    <lineage>
        <taxon>Bacteria</taxon>
        <taxon>Bacillati</taxon>
        <taxon>Actinomycetota</taxon>
        <taxon>Actinomycetes</taxon>
        <taxon>Pseudonocardiales</taxon>
        <taxon>Pseudonocardiaceae</taxon>
        <taxon>Amycolatopsis</taxon>
    </lineage>
</organism>
<feature type="region of interest" description="Disordered" evidence="1">
    <location>
        <begin position="1"/>
        <end position="22"/>
    </location>
</feature>
<comment type="caution">
    <text evidence="3">The sequence shown here is derived from an EMBL/GenBank/DDBJ whole genome shotgun (WGS) entry which is preliminary data.</text>
</comment>
<name>A0ABV0L8E6_9PSEU</name>
<accession>A0ABV0L8E6</accession>
<dbReference type="Proteomes" id="UP001440984">
    <property type="component" value="Unassembled WGS sequence"/>
</dbReference>
<feature type="domain" description="ParB-like N-terminal" evidence="2">
    <location>
        <begin position="36"/>
        <end position="120"/>
    </location>
</feature>
<feature type="compositionally biased region" description="Basic and acidic residues" evidence="1">
    <location>
        <begin position="227"/>
        <end position="239"/>
    </location>
</feature>
<dbReference type="EMBL" id="JBDZYD010000002">
    <property type="protein sequence ID" value="MEQ0558586.1"/>
    <property type="molecule type" value="Genomic_DNA"/>
</dbReference>
<dbReference type="SMART" id="SM00470">
    <property type="entry name" value="ParB"/>
    <property type="match status" value="1"/>
</dbReference>
<gene>
    <name evidence="3" type="ORF">ABJI51_05865</name>
</gene>
<dbReference type="SUPFAM" id="SSF110849">
    <property type="entry name" value="ParB/Sulfiredoxin"/>
    <property type="match status" value="1"/>
</dbReference>
<evidence type="ECO:0000313" key="3">
    <source>
        <dbReference type="EMBL" id="MEQ0558586.1"/>
    </source>
</evidence>
<dbReference type="InterPro" id="IPR036086">
    <property type="entry name" value="ParB/Sulfiredoxin_sf"/>
</dbReference>
<feature type="compositionally biased region" description="Basic and acidic residues" evidence="1">
    <location>
        <begin position="181"/>
        <end position="192"/>
    </location>
</feature>
<reference evidence="3 4" key="1">
    <citation type="submission" date="2024-05" db="EMBL/GenBank/DDBJ databases">
        <authorList>
            <person name="Zhao H."/>
            <person name="Xu Y."/>
            <person name="Lin S."/>
            <person name="Spain J.C."/>
            <person name="Zhou N.-Y."/>
        </authorList>
    </citation>
    <scope>NUCLEOTIDE SEQUENCE [LARGE SCALE GENOMIC DNA]</scope>
    <source>
        <strain evidence="3 4">NEAU-NG30</strain>
    </source>
</reference>
<evidence type="ECO:0000259" key="2">
    <source>
        <dbReference type="SMART" id="SM00470"/>
    </source>
</evidence>
<feature type="region of interest" description="Disordered" evidence="1">
    <location>
        <begin position="166"/>
        <end position="192"/>
    </location>
</feature>
<dbReference type="InterPro" id="IPR003115">
    <property type="entry name" value="ParB_N"/>
</dbReference>
<protein>
    <submittedName>
        <fullName evidence="3">Streptomycin biosynthesis protein</fullName>
    </submittedName>
</protein>
<evidence type="ECO:0000256" key="1">
    <source>
        <dbReference type="SAM" id="MobiDB-lite"/>
    </source>
</evidence>